<organism evidence="10 14">
    <name type="scientific">Candidatus Infernicultor aquiphilus</name>
    <dbReference type="NCBI Taxonomy" id="1805029"/>
    <lineage>
        <taxon>Bacteria</taxon>
        <taxon>Pseudomonadati</taxon>
        <taxon>Atribacterota</taxon>
        <taxon>Candidatus Phoenicimicrobiia</taxon>
        <taxon>Candidatus Pheonicimicrobiales</taxon>
        <taxon>Candidatus Phoenicimicrobiaceae</taxon>
        <taxon>Candidatus Infernicultor</taxon>
    </lineage>
</organism>
<dbReference type="Proteomes" id="UP000182763">
    <property type="component" value="Unassembled WGS sequence"/>
</dbReference>
<gene>
    <name evidence="10" type="ORF">AUK42_00075</name>
    <name evidence="13" type="ORF">CO097_00685</name>
    <name evidence="12" type="ORF">COZ07_09230</name>
    <name evidence="11" type="ORF">COZ58_06205</name>
</gene>
<accession>A0A2M8CFX2</accession>
<name>A0A1J5GQG1_9BACT</name>
<evidence type="ECO:0000256" key="6">
    <source>
        <dbReference type="ARBA" id="ARBA00023065"/>
    </source>
</evidence>
<evidence type="ECO:0000256" key="1">
    <source>
        <dbReference type="ARBA" id="ARBA00004141"/>
    </source>
</evidence>
<keyword evidence="6" id="KW-0406">Ion transport</keyword>
<reference evidence="15 16" key="2">
    <citation type="submission" date="2017-09" db="EMBL/GenBank/DDBJ databases">
        <title>Depth-based differentiation of microbial function through sediment-hosted aquifers and enrichment of novel symbionts in the deep terrestrial subsurface.</title>
        <authorList>
            <person name="Probst A.J."/>
            <person name="Ladd B."/>
            <person name="Jarett J.K."/>
            <person name="Geller-Mcgrath D.E."/>
            <person name="Sieber C.M."/>
            <person name="Emerson J.B."/>
            <person name="Anantharaman K."/>
            <person name="Thomas B.C."/>
            <person name="Malmstrom R."/>
            <person name="Stieglmeier M."/>
            <person name="Klingl A."/>
            <person name="Woyke T."/>
            <person name="Ryan C.M."/>
            <person name="Banfield J.F."/>
        </authorList>
    </citation>
    <scope>NUCLEOTIDE SEQUENCE [LARGE SCALE GENOMIC DNA]</scope>
    <source>
        <strain evidence="12">CG_4_10_14_3_um_filter_34_13</strain>
        <strain evidence="13">CG_4_9_14_3_um_filter_33_16</strain>
    </source>
</reference>
<dbReference type="STRING" id="1805029.AUK42_00075"/>
<dbReference type="AlphaFoldDB" id="A0A1J5GQG1"/>
<evidence type="ECO:0000313" key="13">
    <source>
        <dbReference type="EMBL" id="PJB57972.1"/>
    </source>
</evidence>
<dbReference type="EMBL" id="PFTV01000018">
    <property type="protein sequence ID" value="PJB57972.1"/>
    <property type="molecule type" value="Genomic_DNA"/>
</dbReference>
<evidence type="ECO:0000313" key="10">
    <source>
        <dbReference type="EMBL" id="OIP75057.1"/>
    </source>
</evidence>
<keyword evidence="4 8" id="KW-0812">Transmembrane</keyword>
<reference evidence="10 14" key="1">
    <citation type="journal article" date="2016" name="Environ. Microbiol.">
        <title>Genomic resolution of a cold subsurface aquifer community provides metabolic insights for novel microbes adapted to high CO concentrations.</title>
        <authorList>
            <person name="Probst A.J."/>
            <person name="Castelle C.J."/>
            <person name="Singh A."/>
            <person name="Brown C.T."/>
            <person name="Anantharaman K."/>
            <person name="Sharon I."/>
            <person name="Hug L.A."/>
            <person name="Burstein D."/>
            <person name="Emerson J.B."/>
            <person name="Thomas B.C."/>
            <person name="Banfield J.F."/>
        </authorList>
    </citation>
    <scope>NUCLEOTIDE SEQUENCE [LARGE SCALE GENOMIC DNA]</scope>
    <source>
        <strain evidence="10">CG2_30_33_13</strain>
    </source>
</reference>
<evidence type="ECO:0000313" key="12">
    <source>
        <dbReference type="EMBL" id="PIY31464.1"/>
    </source>
</evidence>
<dbReference type="EMBL" id="PFIP01000127">
    <property type="protein sequence ID" value="PIX33802.1"/>
    <property type="molecule type" value="Genomic_DNA"/>
</dbReference>
<dbReference type="InterPro" id="IPR035921">
    <property type="entry name" value="F/V-ATP_Csub_sf"/>
</dbReference>
<dbReference type="Pfam" id="PF00137">
    <property type="entry name" value="ATP-synt_C"/>
    <property type="match status" value="2"/>
</dbReference>
<dbReference type="NCBIfam" id="NF005124">
    <property type="entry name" value="PRK06558.1"/>
    <property type="match status" value="1"/>
</dbReference>
<accession>A0A2M7PM36</accession>
<feature type="domain" description="V-ATPase proteolipid subunit C-like" evidence="9">
    <location>
        <begin position="94"/>
        <end position="152"/>
    </location>
</feature>
<dbReference type="SUPFAM" id="SSF81333">
    <property type="entry name" value="F1F0 ATP synthase subunit C"/>
    <property type="match status" value="2"/>
</dbReference>
<evidence type="ECO:0000313" key="11">
    <source>
        <dbReference type="EMBL" id="PIX33802.1"/>
    </source>
</evidence>
<feature type="transmembrane region" description="Helical" evidence="8">
    <location>
        <begin position="59"/>
        <end position="80"/>
    </location>
</feature>
<evidence type="ECO:0000256" key="4">
    <source>
        <dbReference type="ARBA" id="ARBA00022692"/>
    </source>
</evidence>
<evidence type="ECO:0000256" key="3">
    <source>
        <dbReference type="ARBA" id="ARBA00022448"/>
    </source>
</evidence>
<sequence length="158" mass="16266">MITQGIVMAFLGSAIAIGLACSGSGMGVGIAGAAAEGVLTEEPEKFGLMLFLSAIPGTQGIYGLLVGFWVLMKTGIFAGVPLPLTLNQGWQIFFACIPVGVVGFFSGWYQGKTAAAAIGLVARNPEEVGKATVMVAMVETYAVFSLLASLLLFNGINL</sequence>
<evidence type="ECO:0000259" key="9">
    <source>
        <dbReference type="Pfam" id="PF00137"/>
    </source>
</evidence>
<comment type="caution">
    <text evidence="10">The sequence shown here is derived from an EMBL/GenBank/DDBJ whole genome shotgun (WGS) entry which is preliminary data.</text>
</comment>
<evidence type="ECO:0000256" key="2">
    <source>
        <dbReference type="ARBA" id="ARBA00007296"/>
    </source>
</evidence>
<feature type="transmembrane region" description="Helical" evidence="8">
    <location>
        <begin position="131"/>
        <end position="153"/>
    </location>
</feature>
<keyword evidence="7 8" id="KW-0472">Membrane</keyword>
<dbReference type="Proteomes" id="UP000230646">
    <property type="component" value="Unassembled WGS sequence"/>
</dbReference>
<evidence type="ECO:0000256" key="7">
    <source>
        <dbReference type="ARBA" id="ARBA00023136"/>
    </source>
</evidence>
<dbReference type="EMBL" id="PFKO01000338">
    <property type="protein sequence ID" value="PIY31464.1"/>
    <property type="molecule type" value="Genomic_DNA"/>
</dbReference>
<dbReference type="CDD" id="cd18180">
    <property type="entry name" value="ATP-synt_Vo_Ao_c_NTPK_rpt2"/>
    <property type="match status" value="1"/>
</dbReference>
<dbReference type="RefSeq" id="WP_406608319.1">
    <property type="nucleotide sequence ID" value="NZ_PFKO01000338.1"/>
</dbReference>
<evidence type="ECO:0000313" key="15">
    <source>
        <dbReference type="Proteomes" id="UP000228560"/>
    </source>
</evidence>
<evidence type="ECO:0000256" key="5">
    <source>
        <dbReference type="ARBA" id="ARBA00022989"/>
    </source>
</evidence>
<dbReference type="PANTHER" id="PTHR10263">
    <property type="entry name" value="V-TYPE PROTON ATPASE PROTEOLIPID SUBUNIT"/>
    <property type="match status" value="1"/>
</dbReference>
<evidence type="ECO:0000256" key="8">
    <source>
        <dbReference type="SAM" id="Phobius"/>
    </source>
</evidence>
<dbReference type="CDD" id="cd18179">
    <property type="entry name" value="ATP-synt_Vo_Ao_c_NTPK_rpt1"/>
    <property type="match status" value="1"/>
</dbReference>
<dbReference type="GO" id="GO:0033177">
    <property type="term" value="C:proton-transporting two-sector ATPase complex, proton-transporting domain"/>
    <property type="evidence" value="ECO:0007669"/>
    <property type="project" value="InterPro"/>
</dbReference>
<evidence type="ECO:0000313" key="14">
    <source>
        <dbReference type="Proteomes" id="UP000182763"/>
    </source>
</evidence>
<feature type="transmembrane region" description="Helical" evidence="8">
    <location>
        <begin position="92"/>
        <end position="111"/>
    </location>
</feature>
<dbReference type="Proteomes" id="UP000231493">
    <property type="component" value="Unassembled WGS sequence"/>
</dbReference>
<feature type="domain" description="V-ATPase proteolipid subunit C-like" evidence="9">
    <location>
        <begin position="11"/>
        <end position="69"/>
    </location>
</feature>
<comment type="similarity">
    <text evidence="2">Belongs to the V-ATPase proteolipid subunit family.</text>
</comment>
<dbReference type="Proteomes" id="UP000228560">
    <property type="component" value="Unassembled WGS sequence"/>
</dbReference>
<comment type="subcellular location">
    <subcellularLocation>
        <location evidence="1">Membrane</location>
        <topology evidence="1">Multi-pass membrane protein</topology>
    </subcellularLocation>
</comment>
<accession>A0A1J5GQG1</accession>
<accession>A0A2M7K6N6</accession>
<protein>
    <submittedName>
        <fullName evidence="10">Permease</fullName>
    </submittedName>
</protein>
<dbReference type="Gene3D" id="1.20.120.610">
    <property type="entry name" value="lithium bound rotor ring of v- atpase"/>
    <property type="match status" value="1"/>
</dbReference>
<dbReference type="GO" id="GO:0015078">
    <property type="term" value="F:proton transmembrane transporter activity"/>
    <property type="evidence" value="ECO:0007669"/>
    <property type="project" value="InterPro"/>
</dbReference>
<keyword evidence="3" id="KW-0813">Transport</keyword>
<dbReference type="InterPro" id="IPR002379">
    <property type="entry name" value="ATPase_proteolipid_c-like_dom"/>
</dbReference>
<evidence type="ECO:0000313" key="16">
    <source>
        <dbReference type="Proteomes" id="UP000230646"/>
    </source>
</evidence>
<dbReference type="EMBL" id="MNYY01000004">
    <property type="protein sequence ID" value="OIP75057.1"/>
    <property type="molecule type" value="Genomic_DNA"/>
</dbReference>
<keyword evidence="5 8" id="KW-1133">Transmembrane helix</keyword>
<reference evidence="11" key="3">
    <citation type="submission" date="2017-09" db="EMBL/GenBank/DDBJ databases">
        <title>Depth-based differentiation of microbial function through sediment-hosted aquifers and enrichment of novel symbionts in the deep terrestrial subsurface.</title>
        <authorList>
            <person name="Probst A.J."/>
            <person name="Ladd B."/>
            <person name="Jarett J.K."/>
            <person name="Geller-Mcgrath D.E."/>
            <person name="Sieber C.M.K."/>
            <person name="Emerson J.B."/>
            <person name="Anantharaman K."/>
            <person name="Thomas B.C."/>
            <person name="Malmstrom R."/>
            <person name="Stieglmeier M."/>
            <person name="Klingl A."/>
            <person name="Woyke T."/>
            <person name="Ryan C.M."/>
            <person name="Banfield J.F."/>
        </authorList>
    </citation>
    <scope>NUCLEOTIDE SEQUENCE</scope>
    <source>
        <strain evidence="11">CG_4_8_14_3_um_filter_34_18</strain>
    </source>
</reference>
<proteinExistence type="inferred from homology"/>